<dbReference type="AlphaFoldDB" id="A0A8X8LDB9"/>
<dbReference type="InterPro" id="IPR004843">
    <property type="entry name" value="Calcineurin-like_PHP"/>
</dbReference>
<dbReference type="Proteomes" id="UP000198711">
    <property type="component" value="Unassembled WGS sequence"/>
</dbReference>
<dbReference type="PROSITE" id="PS51318">
    <property type="entry name" value="TAT"/>
    <property type="match status" value="1"/>
</dbReference>
<feature type="domain" description="Calcineurin-like phosphoesterase" evidence="1">
    <location>
        <begin position="40"/>
        <end position="241"/>
    </location>
</feature>
<accession>A0A8X8LDB9</accession>
<evidence type="ECO:0000313" key="2">
    <source>
        <dbReference type="EMBL" id="SDW74920.1"/>
    </source>
</evidence>
<dbReference type="InterPro" id="IPR006311">
    <property type="entry name" value="TAT_signal"/>
</dbReference>
<proteinExistence type="predicted"/>
<gene>
    <name evidence="2" type="ORF">SAMN05444410_105162</name>
</gene>
<dbReference type="RefSeq" id="WP_092723417.1">
    <property type="nucleotide sequence ID" value="NZ_FNNO01000005.1"/>
</dbReference>
<dbReference type="PANTHER" id="PTHR43143:SF1">
    <property type="entry name" value="SERINE_THREONINE-PROTEIN PHOSPHATASE CPPED1"/>
    <property type="match status" value="1"/>
</dbReference>
<dbReference type="Pfam" id="PF00149">
    <property type="entry name" value="Metallophos"/>
    <property type="match status" value="1"/>
</dbReference>
<evidence type="ECO:0000313" key="3">
    <source>
        <dbReference type="Proteomes" id="UP000198711"/>
    </source>
</evidence>
<dbReference type="EMBL" id="FNNO01000005">
    <property type="protein sequence ID" value="SDW74920.1"/>
    <property type="molecule type" value="Genomic_DNA"/>
</dbReference>
<dbReference type="GO" id="GO:0016787">
    <property type="term" value="F:hydrolase activity"/>
    <property type="evidence" value="ECO:0007669"/>
    <property type="project" value="InterPro"/>
</dbReference>
<dbReference type="PANTHER" id="PTHR43143">
    <property type="entry name" value="METALLOPHOSPHOESTERASE, CALCINEURIN SUPERFAMILY"/>
    <property type="match status" value="1"/>
</dbReference>
<sequence length="304" mass="34910">MNRRDLLKNIGLTAGTVALSAVGAVTTEAAAKPFKKKQVLRIAHITDIHMRPELDAPNRFRKCLELIRKHKVDFFLNGGDTIYAADYGNITRERVNEQWNIWHELRKEFNKYEMYSCLGNHDMWWAAPDKNDAMYGKDYVVQQLNIPHRYYSFDKKGWHFVVLDSNNKNAGSLDDEQRDWLEKDLAALPAGTPTLLMSHYPLLAACCYMDGGGMHTDYKYLVNLFYKHKEKVKTCISGHIHLLDNVVYNNVQYCCNGALSGFWWEDGDKNSAGKGYCQQTPPGYAIIDLFDDGTMHNAYHPHSF</sequence>
<dbReference type="Gene3D" id="3.60.21.10">
    <property type="match status" value="1"/>
</dbReference>
<protein>
    <submittedName>
        <fullName evidence="2">Calcineurin-like phosphoesterase</fullName>
    </submittedName>
</protein>
<name>A0A8X8LDB9_9BACT</name>
<keyword evidence="3" id="KW-1185">Reference proteome</keyword>
<dbReference type="SUPFAM" id="SSF56300">
    <property type="entry name" value="Metallo-dependent phosphatases"/>
    <property type="match status" value="1"/>
</dbReference>
<dbReference type="InterPro" id="IPR051918">
    <property type="entry name" value="STPP_CPPED1"/>
</dbReference>
<organism evidence="2 3">
    <name type="scientific">Hydrobacter penzbergensis</name>
    <dbReference type="NCBI Taxonomy" id="1235997"/>
    <lineage>
        <taxon>Bacteria</taxon>
        <taxon>Pseudomonadati</taxon>
        <taxon>Bacteroidota</taxon>
        <taxon>Chitinophagia</taxon>
        <taxon>Chitinophagales</taxon>
        <taxon>Chitinophagaceae</taxon>
        <taxon>Hydrobacter</taxon>
    </lineage>
</organism>
<reference evidence="2 3" key="1">
    <citation type="submission" date="2016-10" db="EMBL/GenBank/DDBJ databases">
        <authorList>
            <person name="Varghese N."/>
            <person name="Submissions S."/>
        </authorList>
    </citation>
    <scope>NUCLEOTIDE SEQUENCE [LARGE SCALE GENOMIC DNA]</scope>
    <source>
        <strain evidence="2 3">DSM 25353</strain>
    </source>
</reference>
<evidence type="ECO:0000259" key="1">
    <source>
        <dbReference type="Pfam" id="PF00149"/>
    </source>
</evidence>
<dbReference type="InterPro" id="IPR029052">
    <property type="entry name" value="Metallo-depent_PP-like"/>
</dbReference>
<comment type="caution">
    <text evidence="2">The sequence shown here is derived from an EMBL/GenBank/DDBJ whole genome shotgun (WGS) entry which is preliminary data.</text>
</comment>